<dbReference type="GO" id="GO:0009098">
    <property type="term" value="P:L-leucine biosynthetic process"/>
    <property type="evidence" value="ECO:0007669"/>
    <property type="project" value="TreeGrafter"/>
</dbReference>
<dbReference type="PROSITE" id="PS50991">
    <property type="entry name" value="PYR_CT"/>
    <property type="match status" value="1"/>
</dbReference>
<dbReference type="InterPro" id="IPR000891">
    <property type="entry name" value="PYR_CT"/>
</dbReference>
<evidence type="ECO:0000256" key="2">
    <source>
        <dbReference type="SAM" id="Phobius"/>
    </source>
</evidence>
<keyword evidence="1" id="KW-0464">Manganese</keyword>
<dbReference type="EMBL" id="DVHK01000054">
    <property type="protein sequence ID" value="HIR66845.1"/>
    <property type="molecule type" value="Genomic_DNA"/>
</dbReference>
<dbReference type="PANTHER" id="PTHR10277:SF9">
    <property type="entry name" value="2-ISOPROPYLMALATE SYNTHASE 1, CHLOROPLASTIC-RELATED"/>
    <property type="match status" value="1"/>
</dbReference>
<dbReference type="InterPro" id="IPR050073">
    <property type="entry name" value="2-IPM_HCS-like"/>
</dbReference>
<feature type="transmembrane region" description="Helical" evidence="2">
    <location>
        <begin position="29"/>
        <end position="51"/>
    </location>
</feature>
<dbReference type="AlphaFoldDB" id="A0A9D1J8W4"/>
<dbReference type="Proteomes" id="UP000823913">
    <property type="component" value="Unassembled WGS sequence"/>
</dbReference>
<feature type="domain" description="Pyruvate carboxyltransferase" evidence="3">
    <location>
        <begin position="13"/>
        <end position="269"/>
    </location>
</feature>
<accession>A0A9D1J8W4</accession>
<reference evidence="4" key="2">
    <citation type="journal article" date="2021" name="PeerJ">
        <title>Extensive microbial diversity within the chicken gut microbiome revealed by metagenomics and culture.</title>
        <authorList>
            <person name="Gilroy R."/>
            <person name="Ravi A."/>
            <person name="Getino M."/>
            <person name="Pursley I."/>
            <person name="Horton D.L."/>
            <person name="Alikhan N.F."/>
            <person name="Baker D."/>
            <person name="Gharbi K."/>
            <person name="Hall N."/>
            <person name="Watson M."/>
            <person name="Adriaenssens E.M."/>
            <person name="Foster-Nyarko E."/>
            <person name="Jarju S."/>
            <person name="Secka A."/>
            <person name="Antonio M."/>
            <person name="Oren A."/>
            <person name="Chaudhuri R.R."/>
            <person name="La Ragione R."/>
            <person name="Hildebrand F."/>
            <person name="Pallen M.J."/>
        </authorList>
    </citation>
    <scope>NUCLEOTIDE SEQUENCE</scope>
    <source>
        <strain evidence="4">ChiW16-3235</strain>
    </source>
</reference>
<organism evidence="4 5">
    <name type="scientific">Candidatus Coproplasma avicola</name>
    <dbReference type="NCBI Taxonomy" id="2840744"/>
    <lineage>
        <taxon>Bacteria</taxon>
        <taxon>Bacillati</taxon>
        <taxon>Bacillota</taxon>
        <taxon>Clostridia</taxon>
        <taxon>Eubacteriales</taxon>
        <taxon>Candidatus Coproplasma</taxon>
    </lineage>
</organism>
<proteinExistence type="predicted"/>
<keyword evidence="2" id="KW-0472">Membrane</keyword>
<evidence type="ECO:0000259" key="3">
    <source>
        <dbReference type="PROSITE" id="PS50991"/>
    </source>
</evidence>
<evidence type="ECO:0000256" key="1">
    <source>
        <dbReference type="ARBA" id="ARBA00023211"/>
    </source>
</evidence>
<protein>
    <submittedName>
        <fullName evidence="4">Aldolase catalytic domain-containing protein</fullName>
    </submittedName>
</protein>
<name>A0A9D1J8W4_9FIRM</name>
<gene>
    <name evidence="4" type="ORF">IAB94_02210</name>
</gene>
<evidence type="ECO:0000313" key="5">
    <source>
        <dbReference type="Proteomes" id="UP000823913"/>
    </source>
</evidence>
<dbReference type="SUPFAM" id="SSF51569">
    <property type="entry name" value="Aldolase"/>
    <property type="match status" value="1"/>
</dbReference>
<dbReference type="PANTHER" id="PTHR10277">
    <property type="entry name" value="HOMOCITRATE SYNTHASE-RELATED"/>
    <property type="match status" value="1"/>
</dbReference>
<keyword evidence="2" id="KW-1133">Transmembrane helix</keyword>
<comment type="caution">
    <text evidence="4">The sequence shown here is derived from an EMBL/GenBank/DDBJ whole genome shotgun (WGS) entry which is preliminary data.</text>
</comment>
<dbReference type="Gene3D" id="3.20.20.70">
    <property type="entry name" value="Aldolase class I"/>
    <property type="match status" value="1"/>
</dbReference>
<dbReference type="CDD" id="cd07944">
    <property type="entry name" value="DRE_TIM_HOA_like"/>
    <property type="match status" value="1"/>
</dbReference>
<dbReference type="InterPro" id="IPR013785">
    <property type="entry name" value="Aldolase_TIM"/>
</dbReference>
<evidence type="ECO:0000313" key="4">
    <source>
        <dbReference type="EMBL" id="HIR66845.1"/>
    </source>
</evidence>
<keyword evidence="2" id="KW-0812">Transmembrane</keyword>
<sequence>MENRITGEMTERVKVVDATLRDGGIVNNFYFPAGFAAALYAANLAAGVDIMEFGYKVSKKLFDVTKFGEWKFCDEYSLRAVVGENNTKMKISVMSDVGRVDLKTEVLPKDKSVIDIYRIATYVSQADEASQMINYCHDMGYQTCCNIMAISRESEEDLRAALGKIARTSADVIYIVDSFGSLYPDEMAHLCDMYGEIAYKHGKKLGIHAHNNQQLAFANTIACIDKGVTYLDATVGGMGRGAGNCALEALIGYLRTPRYDINPILQFIREHLNPVKRSGVEWGYDVPYLLTGLNGVHPYAAIDFMKDGREDYERFLAEITKKA</sequence>
<dbReference type="GO" id="GO:0003852">
    <property type="term" value="F:2-isopropylmalate synthase activity"/>
    <property type="evidence" value="ECO:0007669"/>
    <property type="project" value="TreeGrafter"/>
</dbReference>
<dbReference type="Pfam" id="PF00682">
    <property type="entry name" value="HMGL-like"/>
    <property type="match status" value="1"/>
</dbReference>
<reference evidence="4" key="1">
    <citation type="submission" date="2020-10" db="EMBL/GenBank/DDBJ databases">
        <authorList>
            <person name="Gilroy R."/>
        </authorList>
    </citation>
    <scope>NUCLEOTIDE SEQUENCE</scope>
    <source>
        <strain evidence="4">ChiW16-3235</strain>
    </source>
</reference>